<accession>A0AA36HHK6</accession>
<reference evidence="8" key="1">
    <citation type="submission" date="2023-07" db="EMBL/GenBank/DDBJ databases">
        <authorList>
            <consortium name="CYATHOMIX"/>
        </authorList>
    </citation>
    <scope>NUCLEOTIDE SEQUENCE</scope>
    <source>
        <strain evidence="8">N/A</strain>
    </source>
</reference>
<dbReference type="SMART" id="SM00494">
    <property type="entry name" value="ChtBD2"/>
    <property type="match status" value="1"/>
</dbReference>
<evidence type="ECO:0000313" key="8">
    <source>
        <dbReference type="EMBL" id="CAJ0610526.1"/>
    </source>
</evidence>
<name>A0AA36HHK6_CYLNA</name>
<dbReference type="GO" id="GO:0008061">
    <property type="term" value="F:chitin binding"/>
    <property type="evidence" value="ECO:0007669"/>
    <property type="project" value="UniProtKB-KW"/>
</dbReference>
<dbReference type="PROSITE" id="PS50940">
    <property type="entry name" value="CHIT_BIND_II"/>
    <property type="match status" value="1"/>
</dbReference>
<dbReference type="GO" id="GO:0005576">
    <property type="term" value="C:extracellular region"/>
    <property type="evidence" value="ECO:0007669"/>
    <property type="project" value="InterPro"/>
</dbReference>
<evidence type="ECO:0000313" key="9">
    <source>
        <dbReference type="Proteomes" id="UP001176961"/>
    </source>
</evidence>
<evidence type="ECO:0000256" key="2">
    <source>
        <dbReference type="ARBA" id="ARBA00022669"/>
    </source>
</evidence>
<evidence type="ECO:0000256" key="6">
    <source>
        <dbReference type="ARBA" id="ARBA00023180"/>
    </source>
</evidence>
<proteinExistence type="predicted"/>
<keyword evidence="6" id="KW-0325">Glycoprotein</keyword>
<dbReference type="Pfam" id="PF01607">
    <property type="entry name" value="CBM_14"/>
    <property type="match status" value="1"/>
</dbReference>
<sequence>MHRTMSHCCRSRRNMLNRPRKRLGHPAHHKPTTHFRLEHSRPIPVHPVPIPPPLSVLQTTASPSPSLSEAHLPYDCPTNVDYALDCCGNYVRCANGIVYRMKCSQGLVFDQIRQYCDYPQHVAQDAVPAKLLPYCRSLNLIRIGRKNKSQSWLGLRCSRLYCRTLLIAQICARHPQTDSLERAAPPPL</sequence>
<keyword evidence="1" id="KW-0217">Developmental protein</keyword>
<evidence type="ECO:0000256" key="1">
    <source>
        <dbReference type="ARBA" id="ARBA00022473"/>
    </source>
</evidence>
<dbReference type="EMBL" id="CATQJL010000326">
    <property type="protein sequence ID" value="CAJ0610526.1"/>
    <property type="molecule type" value="Genomic_DNA"/>
</dbReference>
<dbReference type="PANTHER" id="PTHR23301:SF0">
    <property type="entry name" value="CHITIN-BINDING TYPE-2 DOMAIN-CONTAINING PROTEIN-RELATED"/>
    <property type="match status" value="1"/>
</dbReference>
<keyword evidence="3" id="KW-0732">Signal</keyword>
<keyword evidence="2" id="KW-0147">Chitin-binding</keyword>
<dbReference type="SUPFAM" id="SSF57625">
    <property type="entry name" value="Invertebrate chitin-binding proteins"/>
    <property type="match status" value="1"/>
</dbReference>
<evidence type="ECO:0000259" key="7">
    <source>
        <dbReference type="PROSITE" id="PS50940"/>
    </source>
</evidence>
<dbReference type="InterPro" id="IPR036508">
    <property type="entry name" value="Chitin-bd_dom_sf"/>
</dbReference>
<keyword evidence="4" id="KW-0677">Repeat</keyword>
<feature type="domain" description="Chitin-binding type-2" evidence="7">
    <location>
        <begin position="73"/>
        <end position="137"/>
    </location>
</feature>
<dbReference type="InterPro" id="IPR051940">
    <property type="entry name" value="Chitin_bind-dev_reg"/>
</dbReference>
<gene>
    <name evidence="8" type="ORF">CYNAS_LOCUS22509</name>
</gene>
<evidence type="ECO:0000256" key="3">
    <source>
        <dbReference type="ARBA" id="ARBA00022729"/>
    </source>
</evidence>
<evidence type="ECO:0000256" key="5">
    <source>
        <dbReference type="ARBA" id="ARBA00023157"/>
    </source>
</evidence>
<keyword evidence="5" id="KW-1015">Disulfide bond</keyword>
<dbReference type="Proteomes" id="UP001176961">
    <property type="component" value="Unassembled WGS sequence"/>
</dbReference>
<keyword evidence="9" id="KW-1185">Reference proteome</keyword>
<organism evidence="8 9">
    <name type="scientific">Cylicocyclus nassatus</name>
    <name type="common">Nematode worm</name>
    <dbReference type="NCBI Taxonomy" id="53992"/>
    <lineage>
        <taxon>Eukaryota</taxon>
        <taxon>Metazoa</taxon>
        <taxon>Ecdysozoa</taxon>
        <taxon>Nematoda</taxon>
        <taxon>Chromadorea</taxon>
        <taxon>Rhabditida</taxon>
        <taxon>Rhabditina</taxon>
        <taxon>Rhabditomorpha</taxon>
        <taxon>Strongyloidea</taxon>
        <taxon>Strongylidae</taxon>
        <taxon>Cylicocyclus</taxon>
    </lineage>
</organism>
<dbReference type="PANTHER" id="PTHR23301">
    <property type="entry name" value="CHITIN BINDING PERITROPHIN-A"/>
    <property type="match status" value="1"/>
</dbReference>
<dbReference type="AlphaFoldDB" id="A0AA36HHK6"/>
<dbReference type="InterPro" id="IPR002557">
    <property type="entry name" value="Chitin-bd_dom"/>
</dbReference>
<evidence type="ECO:0000256" key="4">
    <source>
        <dbReference type="ARBA" id="ARBA00022737"/>
    </source>
</evidence>
<dbReference type="Gene3D" id="2.170.140.10">
    <property type="entry name" value="Chitin binding domain"/>
    <property type="match status" value="1"/>
</dbReference>
<comment type="caution">
    <text evidence="8">The sequence shown here is derived from an EMBL/GenBank/DDBJ whole genome shotgun (WGS) entry which is preliminary data.</text>
</comment>
<protein>
    <recommendedName>
        <fullName evidence="7">Chitin-binding type-2 domain-containing protein</fullName>
    </recommendedName>
</protein>